<proteinExistence type="predicted"/>
<evidence type="ECO:0000313" key="2">
    <source>
        <dbReference type="Proteomes" id="UP001227268"/>
    </source>
</evidence>
<keyword evidence="2" id="KW-1185">Reference proteome</keyword>
<name>A0ACC2UZ19_9TREE</name>
<dbReference type="EMBL" id="JASBWT010000041">
    <property type="protein sequence ID" value="KAJ9092194.1"/>
    <property type="molecule type" value="Genomic_DNA"/>
</dbReference>
<evidence type="ECO:0000313" key="1">
    <source>
        <dbReference type="EMBL" id="KAJ9092194.1"/>
    </source>
</evidence>
<dbReference type="Proteomes" id="UP001227268">
    <property type="component" value="Unassembled WGS sequence"/>
</dbReference>
<protein>
    <submittedName>
        <fullName evidence="1">Uncharacterized protein</fullName>
    </submittedName>
</protein>
<reference evidence="1" key="1">
    <citation type="submission" date="2023-04" db="EMBL/GenBank/DDBJ databases">
        <title>Draft Genome sequencing of Naganishia species isolated from polar environments using Oxford Nanopore Technology.</title>
        <authorList>
            <person name="Leo P."/>
            <person name="Venkateswaran K."/>
        </authorList>
    </citation>
    <scope>NUCLEOTIDE SEQUENCE</scope>
    <source>
        <strain evidence="1">MNA-CCFEE 5423</strain>
    </source>
</reference>
<accession>A0ACC2UZ19</accession>
<organism evidence="1 2">
    <name type="scientific">Naganishia friedmannii</name>
    <dbReference type="NCBI Taxonomy" id="89922"/>
    <lineage>
        <taxon>Eukaryota</taxon>
        <taxon>Fungi</taxon>
        <taxon>Dikarya</taxon>
        <taxon>Basidiomycota</taxon>
        <taxon>Agaricomycotina</taxon>
        <taxon>Tremellomycetes</taxon>
        <taxon>Filobasidiales</taxon>
        <taxon>Filobasidiaceae</taxon>
        <taxon>Naganishia</taxon>
    </lineage>
</organism>
<gene>
    <name evidence="1" type="ORF">QFC21_006940</name>
</gene>
<sequence length="516" mass="58620">MISNTIVGEPSYKNVLPSNFFHGYASASYQIEGGYRQDGRGSSIWDEYLKNQENGNEAVDSYNHWKEDVQLLKQYNSSVYRFSISWSRVKPLGGKNDPVNEGGIEYYNKLIDELLEAGITPWITIYHWDLPLELQNRYNGLATEDTNRIVEDFVSYSQLLFERFGDRVKNWITLNEPLVVTALSSFGLIPKWDARTSPFTHAKNLLLVHGYTVDLYRREFQPNQGGQIGITLNCDWVSPIDDSPEATACAEQSVASVLGWSVSGETLNASRFRANTFTDNGRVNPVLKERFGDTFLDFSPQEWNVIKGSSDFTLVTHNVLMKPVAYSFGLNHYGTKYATGKKLDANKAYDSDATVQDKVAFFFAGNVELTAIGKDGKVIGNRGFNDHPLDVPWGFRDLLRYCWNSYCKSSDIPIVITENGFATDGEAEMSLDEIINDTQRQTYYNGYIKELIEAVRDDGIKISGYMGWSLMDNLEWMFGYAPRFGVTYVDREHDFGRYPKDSTKLLKAIWEHTVGK</sequence>
<comment type="caution">
    <text evidence="1">The sequence shown here is derived from an EMBL/GenBank/DDBJ whole genome shotgun (WGS) entry which is preliminary data.</text>
</comment>